<dbReference type="Proteomes" id="UP001595748">
    <property type="component" value="Unassembled WGS sequence"/>
</dbReference>
<comment type="caution">
    <text evidence="1">The sequence shown here is derived from an EMBL/GenBank/DDBJ whole genome shotgun (WGS) entry which is preliminary data.</text>
</comment>
<dbReference type="EMBL" id="JBHRZF010000229">
    <property type="protein sequence ID" value="MFC3863075.1"/>
    <property type="molecule type" value="Genomic_DNA"/>
</dbReference>
<dbReference type="InterPro" id="IPR038735">
    <property type="entry name" value="MSMEG_1276-like_NTP-PPase_dom"/>
</dbReference>
<organism evidence="1 2">
    <name type="scientific">Deinococcus antarcticus</name>
    <dbReference type="NCBI Taxonomy" id="1298767"/>
    <lineage>
        <taxon>Bacteria</taxon>
        <taxon>Thermotogati</taxon>
        <taxon>Deinococcota</taxon>
        <taxon>Deinococci</taxon>
        <taxon>Deinococcales</taxon>
        <taxon>Deinococcaceae</taxon>
        <taxon>Deinococcus</taxon>
    </lineage>
</organism>
<dbReference type="CDD" id="cd11532">
    <property type="entry name" value="NTP-PPase_COG4997"/>
    <property type="match status" value="1"/>
</dbReference>
<protein>
    <submittedName>
        <fullName evidence="1">Phosphoribosyl-ATP pyrophosphohydrolase</fullName>
    </submittedName>
</protein>
<keyword evidence="2" id="KW-1185">Reference proteome</keyword>
<accession>A0ABV8AD78</accession>
<name>A0ABV8AD78_9DEIO</name>
<evidence type="ECO:0000313" key="2">
    <source>
        <dbReference type="Proteomes" id="UP001595748"/>
    </source>
</evidence>
<evidence type="ECO:0000313" key="1">
    <source>
        <dbReference type="EMBL" id="MFC3863075.1"/>
    </source>
</evidence>
<dbReference type="RefSeq" id="WP_380081009.1">
    <property type="nucleotide sequence ID" value="NZ_JBHRZF010000229.1"/>
</dbReference>
<reference evidence="2" key="1">
    <citation type="journal article" date="2019" name="Int. J. Syst. Evol. Microbiol.">
        <title>The Global Catalogue of Microorganisms (GCM) 10K type strain sequencing project: providing services to taxonomists for standard genome sequencing and annotation.</title>
        <authorList>
            <consortium name="The Broad Institute Genomics Platform"/>
            <consortium name="The Broad Institute Genome Sequencing Center for Infectious Disease"/>
            <person name="Wu L."/>
            <person name="Ma J."/>
        </authorList>
    </citation>
    <scope>NUCLEOTIDE SEQUENCE [LARGE SCALE GENOMIC DNA]</scope>
    <source>
        <strain evidence="2">CCTCC AB 2013263</strain>
    </source>
</reference>
<sequence>MGKLIRDRIPELLGDQAGTHRQLQDEEFEAALREKLQEEVQEYLKSGEVMELADILEVVYALGKLDGVTESQLDYFRAEKARDRGTFEEKLYWDGD</sequence>
<proteinExistence type="predicted"/>
<gene>
    <name evidence="1" type="ORF">ACFOPQ_20140</name>
</gene>